<dbReference type="SUPFAM" id="SSF47336">
    <property type="entry name" value="ACP-like"/>
    <property type="match status" value="3"/>
</dbReference>
<dbReference type="Pfam" id="PF00550">
    <property type="entry name" value="PP-binding"/>
    <property type="match status" value="3"/>
</dbReference>
<sequence>MTQSVIQDIYPLSPMQQGLLFHNLYDTHVEQIHFVVSGKLDLVIFGQAWNHILSRHTSLRTAVLWEEVETPIQVVHRQASLTVDYLDWRGWTQEQHQEQQDLYLQAERRRGFDVTEPPLLRVSCIQLDTEQFRIILHYHHLILDGWSLAIVLGEVFLCYDALRDGRAVRIKPSRQYKDYIAWQLKQDAHQAEEFWRSTLQDFTSAIPLGDRKASDAPEHWVQAKQDITLSVQATQALQELAHTKQLTLNTIVQGAWTHLLGRYSGCKDIVFGAVVSGRPPDLVGAESIVGLFINTLPVRVRLTAEVTLLEWLKELQAQQIEMRQYEYSSLTDVQTWSEIPHGEPLFRSLFVFENYLVSYNASDVQGSLTVSDMQAYNQLYYPLTLLATPGPQLHLELLYDRNSFEHNMIADMLRYLSTLLEEMAQHLTKRLVDLPLFNEQEQQWLLRECNATATEYPREALVNLLFEAQVARTPDAIALVSAEQQFSYEELDQRANGLAHLLSAHGIGPEVAVGVETERSPELVLALLAILKVGGYYVPLDAHLPLDRLRFHCQTARVQLVLLAGSHGSQATSLTELSLPHLNLVHLMALLVPVAAAPALPWSNAQQLAYLMYTSGSTGEPKAVAVPHQAIVRLVCQNRFAQLDQEQIFLQLAPLAFDASTLELWGSLLHGARLVLAPAQPPSLELLAPLLQEEAVSLLWLTAGLFQQIVQQEPAVLAGVRQVLAGGDVLAPEAVRTLLLRHPGQRVINGYGPTENTTFTCCYPMDDAEQVESAIPIGSPINNSTVYVLDAHRQPVPRGVVGELYTGGDGLARGYLGRPDLTAERFVPDPFSGQAGARLYRTGDLVWYRPDGQLAFVGRGDQQVKVRGYRIELGEIEAVLGQQEEIREAVVLAREDQPGVKRLVAYIVPRVVPRVPEGFVWERVRSSLKEQLPDYMVPALHVVLESLPLTINGKTDRRALPAPDYEHLGEAEQYQAPDNESERRLVEIWQQVLGVERVGVQDNFFALGGDSILSIQIVSNARQAGIALTPRQLFQHPTIADLVIALAQETAQPHIEAEQGMVSGEIPLTPIQHWFFEQEQPEPQHWNQAVSLATPPECSSEYLRQTIAHLLMHHDALRLRFTQTAEVWRQVNAAVDASVPFETIDLSTQSVSEQKATIEVLTAERHASLSLEHGPLLRAIYFDLGRDHEGQLLIIIHHLAVDGVSWRILLEDLRRVYSQLSRGEMVQLPAKTSSWRQWAHHLSQYAQEEEIIRQLDYWREHVQRPVNPLPVDHEEGENTIASEQHVRVSLTQSETRALLQEVPSVYHTQITDVLLTALMQTLQRWTGQENQLIALEGHGREDLFEDSDLSRTVGWFTSLYPVVLQIDMGSDEGTALKNIKEQLRQIPQHGIGYGLLRYLCQDDELLEELEEWPQPHISFNYLGQFEQSSIGNELFRMVQEAGGPARSLQGKREHLLEINGIVSDGQLHLTWLYSANRHHPETIQNLAQFYIAALRTLIEHCQSTVAGGYTPSDFSLIQLSQEQLDLIIGGRRDIEAIYPLSPLQQGLLFQCLYAPEEGNYITQAQFTFQGLLNTDYFRIAWEKVVERYSILRTAFLHHEVEVPLQRVQSHVRLPFDDHDWRIYPADEQERRLNAYFQRDRQQGFALDHAPLMRLTLIQMEDDRYELLWTHHHLLLDGWSLPLVLQAVGQAYEAILADRPLRWPAVRPYQDYIAWLARQDQQAAERFWRQSLSSLEPATPLMLGEHHQQDETTPDQAEHSLQLSSELTHLLQQQARQQQLTLNTLLLGSWGWLLATLSGQEQIVLGTTLAGRPPEIAGIEEMVGLFINTLPLPLHIDGKLTLSAWLQQVQQQQSAMRQYEFTPLQQVQNWSPFPGGQALFETLFVFENYPLPVDAASPSAMYISAARTQEQTPYPLTCIVMPGEQVQVRLLADQTRFSPETIELLLSRYHRLLESLPDALERPIASLSALLDAERTIVLEQWSQQNTPAPRESTVPQLFTEQAAQRPDAIALVCEQDQISYGELERQANQLAHRLQALGVAAEVGVGLHVPRGLSQLIALLAILKAGGHYVPLDPQAPLERLRFQLGQAAVNLLLTDPGLPQLEGAWRSLDLSQLLHESTHLPEQPPQQQAQAQTLAYILFTSGSTGEPKGVAVPHQAIIRLISQNWFAQLDHEQIGLQLAPLAFDASTLELWGSLLHGARLVLLTEQLPALERLAQVVQEQGVSWLWLTAGLFQQVVEYQPEALASVRQVLAGGDVLGPEPVRALLRAHPGQQVINGYGPTENTTFTCCYPMHDPEQVEAPIPIGRPIRYSSVYVLDRYRQPVPMGVIGELYTGGHGLARGYVGRSELTAERFVPHPFSATGGERLYRTGDLVRWRADGVLEYVGRADQQVKVRGYRIELGEIEQALRQQEAVRDAIVLAREDAPGIKRLVAYLVLEEHATIDWDTIQVSLQERLPEYMVPALHVVIDAFPLTPNGKVDRRALPAPEYAHLADAQSYVAPGDQREQVLVAIWQQVLGVEQIGIHDNFFSLGGDSILSLQVAARARQQGFILTPRQLFQSPTIAELSAKLSEQGIQKVLEAEQGLVQGEVPLTPIQHWFFEQNQPDPQHWNQAMLLRVTQELDRETLQRALALVVHQHDALRLSFTQSPEGWQQRHHKELPHLAIPLIDLSSVAVQYRPAVLEEIASQIQASLDLTEGPLLRVAHFNLGDEQGQRILIVIHHLIVDAVSWRIYLEDLQHAYLQLSQGKIVQLPAKTTSWQQWAQRLQDYAQTEEIGHQLAYWQQQMAEAPLPLDYSDGENTVASAQHVLVSLSQHETRALLQEVPPVYNTQINDVLLTALAQTLQNWTAQERHLIDVEGHGREELFDEVDLSRTIGWFTSLYPVVLHLEAGADPGQALKTIKEQLRQVPQHGIGYGILRYLRRNNAEGETLKNAAQSQISFNYLGQFDQLLATHNLFASAPESSGLAVSPRGRREHLIDINGNVSGGQLQLVWTYSANRHKEETIRALAQAYLIALRTLIAHCQLSDAGGYTPSDFPLAKLNQPTLDAVIGNRRAIEALYPLSPLQQGLLFQSLYAPGEGDYITQIRYTLQGHLNSEALRQAWQHLVDRYSILRTAFVWEGLEEPLQIVQRQVTLPFQMEDWRAYTRDEQQSRLSALLQDDRNKQGFVLTQAPLMRMTLIHLEQDHYELLWTHHHLLLDGWSLPIILQKVFTDYEALVKGQSLRSEPALPYQNYIRWLQQQDAGAAEAFWRRWLAGFQTPTQLQLGRSVAEESSSQKRRFAQVQYELSAETTQILHTFARTHQLTLNTLLLGAWSIVLARYSGQDDLVFGTTLSGRPQSLAGVEQMVGLFINTLPMRVRLTMDRSLLHWLQELQEQQSEMRQYEYSSLVQVNAWSQLPRGSALFDSLFVFENYPWGSHEQEERTITISSVQANEQIHYPLSLMVLPQEHLSLKLLYEQSRFTAAEMERLLQHLYVLLQHMVERPDQVPACLDLLTQPERHQLLETWNATSADYPAEACLHDLFQEQVQRQPDAIALIFEEQQLSYADLDQHATQLAHLLQQRGVGPEVLVGLCLPRSLEMLVAVLAVLKAGGAYVPLDPAYPGERLAFQLADARVHLVLILESLPVAWPEEAVISLTQVWSQLCQQSVIPPVRAVQADQTAYVIYTSGSTGRPKGVAITHRSAVNLLTWAQQTFAAEALARVLASTSLCFDLSIYELFVPLASGGTIILVDNALTYPTQAGHQQVTLINTVPSAIAELLRGGQIPDSVHTINLAGEALSASLVEQLYAQTTVKQIYNLYGPTEDTTYSTWAHLEREQRGAVSIGRPRSNTQAYVLDGHLQLVPLGVVGELYLAGAGQARGYLGRPELTAERFVAHPLSAEPGARLYRTGDLVRWRGDGELEYVGRADQQVKVRGYRIELGEIEGALNHVPQVREAVVLAREDQPGVKRLVAYVVPVEAASFVWEEVRAGLRASLPDYMVPALHVVLEAFPLTPNGKIDRRALPAFDVNASAVQATYSAPQTEVEQQLTKIWERVLRIERVGIHDNFFALGGHSLLATQVVSHIITVFDLHIPLVQIFERSTIAELAKYIEEEKKSQPKASLPTLGTNARERYRKKVANVSKVPGNHKSGQ</sequence>
<dbReference type="InterPro" id="IPR020806">
    <property type="entry name" value="PKS_PP-bd"/>
</dbReference>
<keyword evidence="4" id="KW-0597">Phosphoprotein</keyword>
<dbReference type="FunFam" id="3.30.300.30:FF:000010">
    <property type="entry name" value="Enterobactin synthetase component F"/>
    <property type="match status" value="3"/>
</dbReference>
<dbReference type="Gene3D" id="3.30.300.30">
    <property type="match status" value="3"/>
</dbReference>
<dbReference type="CDD" id="cd12115">
    <property type="entry name" value="A_NRPS_Sfm_like"/>
    <property type="match status" value="1"/>
</dbReference>
<dbReference type="InterPro" id="IPR020845">
    <property type="entry name" value="AMP-binding_CS"/>
</dbReference>
<evidence type="ECO:0000313" key="9">
    <source>
        <dbReference type="Proteomes" id="UP000287352"/>
    </source>
</evidence>
<accession>A0A402A6W4</accession>
<feature type="domain" description="Carrier" evidence="7">
    <location>
        <begin position="2499"/>
        <end position="2573"/>
    </location>
</feature>
<dbReference type="PROSITE" id="PS00455">
    <property type="entry name" value="AMP_BINDING"/>
    <property type="match status" value="3"/>
</dbReference>
<keyword evidence="5" id="KW-0045">Antibiotic biosynthesis</keyword>
<dbReference type="SUPFAM" id="SSF52777">
    <property type="entry name" value="CoA-dependent acyltransferases"/>
    <property type="match status" value="10"/>
</dbReference>
<dbReference type="InterPro" id="IPR006162">
    <property type="entry name" value="Ppantetheine_attach_site"/>
</dbReference>
<protein>
    <recommendedName>
        <fullName evidence="7">Carrier domain-containing protein</fullName>
    </recommendedName>
</protein>
<dbReference type="Proteomes" id="UP000287352">
    <property type="component" value="Unassembled WGS sequence"/>
</dbReference>
<evidence type="ECO:0000256" key="4">
    <source>
        <dbReference type="ARBA" id="ARBA00022553"/>
    </source>
</evidence>
<evidence type="ECO:0000256" key="1">
    <source>
        <dbReference type="ARBA" id="ARBA00001957"/>
    </source>
</evidence>
<dbReference type="PROSITE" id="PS00012">
    <property type="entry name" value="PHOSPHOPANTETHEINE"/>
    <property type="match status" value="3"/>
</dbReference>
<feature type="region of interest" description="Disordered" evidence="6">
    <location>
        <begin position="4091"/>
        <end position="4129"/>
    </location>
</feature>
<dbReference type="CDD" id="cd19543">
    <property type="entry name" value="DCL_NRPS"/>
    <property type="match status" value="2"/>
</dbReference>
<proteinExistence type="inferred from homology"/>
<dbReference type="GO" id="GO:0031177">
    <property type="term" value="F:phosphopantetheine binding"/>
    <property type="evidence" value="ECO:0007669"/>
    <property type="project" value="InterPro"/>
</dbReference>
<dbReference type="NCBIfam" id="NF003417">
    <property type="entry name" value="PRK04813.1"/>
    <property type="match status" value="3"/>
</dbReference>
<dbReference type="Pfam" id="PF00501">
    <property type="entry name" value="AMP-binding"/>
    <property type="match status" value="3"/>
</dbReference>
<dbReference type="InterPro" id="IPR000873">
    <property type="entry name" value="AMP-dep_synth/lig_dom"/>
</dbReference>
<evidence type="ECO:0000313" key="8">
    <source>
        <dbReference type="EMBL" id="GCE14872.1"/>
    </source>
</evidence>
<keyword evidence="9" id="KW-1185">Reference proteome</keyword>
<dbReference type="GO" id="GO:0043041">
    <property type="term" value="P:amino acid activation for nonribosomal peptide biosynthetic process"/>
    <property type="evidence" value="ECO:0007669"/>
    <property type="project" value="UniProtKB-ARBA"/>
</dbReference>
<keyword evidence="3" id="KW-0596">Phosphopantetheine</keyword>
<dbReference type="SUPFAM" id="SSF56801">
    <property type="entry name" value="Acetyl-CoA synthetase-like"/>
    <property type="match status" value="3"/>
</dbReference>
<dbReference type="Pfam" id="PF13193">
    <property type="entry name" value="AMP-binding_C"/>
    <property type="match status" value="3"/>
</dbReference>
<evidence type="ECO:0000256" key="5">
    <source>
        <dbReference type="ARBA" id="ARBA00023194"/>
    </source>
</evidence>
<dbReference type="CDD" id="cd19534">
    <property type="entry name" value="E_NRPS"/>
    <property type="match status" value="2"/>
</dbReference>
<organism evidence="8 9">
    <name type="scientific">Tengunoibacter tsumagoiensis</name>
    <dbReference type="NCBI Taxonomy" id="2014871"/>
    <lineage>
        <taxon>Bacteria</taxon>
        <taxon>Bacillati</taxon>
        <taxon>Chloroflexota</taxon>
        <taxon>Ktedonobacteria</taxon>
        <taxon>Ktedonobacterales</taxon>
        <taxon>Dictyobacteraceae</taxon>
        <taxon>Tengunoibacter</taxon>
    </lineage>
</organism>
<dbReference type="InterPro" id="IPR010060">
    <property type="entry name" value="NRPS_synth"/>
</dbReference>
<gene>
    <name evidence="8" type="ORF">KTT_47310</name>
</gene>
<dbReference type="OrthoDB" id="138057at2"/>
<dbReference type="InterPro" id="IPR001242">
    <property type="entry name" value="Condensation_dom"/>
</dbReference>
<dbReference type="InterPro" id="IPR010071">
    <property type="entry name" value="AA_adenyl_dom"/>
</dbReference>
<dbReference type="Gene3D" id="2.30.38.10">
    <property type="entry name" value="Luciferase, Domain 3"/>
    <property type="match status" value="3"/>
</dbReference>
<name>A0A402A6W4_9CHLR</name>
<dbReference type="InterPro" id="IPR009081">
    <property type="entry name" value="PP-bd_ACP"/>
</dbReference>
<dbReference type="InterPro" id="IPR025110">
    <property type="entry name" value="AMP-bd_C"/>
</dbReference>
<dbReference type="FunFam" id="3.40.50.12780:FF:000012">
    <property type="entry name" value="Non-ribosomal peptide synthetase"/>
    <property type="match status" value="2"/>
</dbReference>
<dbReference type="FunFam" id="1.10.1200.10:FF:000005">
    <property type="entry name" value="Nonribosomal peptide synthetase 1"/>
    <property type="match status" value="3"/>
</dbReference>
<evidence type="ECO:0000256" key="6">
    <source>
        <dbReference type="SAM" id="MobiDB-lite"/>
    </source>
</evidence>
<dbReference type="PROSITE" id="PS50075">
    <property type="entry name" value="CARRIER"/>
    <property type="match status" value="3"/>
</dbReference>
<dbReference type="PANTHER" id="PTHR45398">
    <property type="match status" value="1"/>
</dbReference>
<comment type="similarity">
    <text evidence="2">Belongs to the ATP-dependent AMP-binding enzyme family.</text>
</comment>
<dbReference type="EMBL" id="BIFR01000002">
    <property type="protein sequence ID" value="GCE14872.1"/>
    <property type="molecule type" value="Genomic_DNA"/>
</dbReference>
<dbReference type="RefSeq" id="WP_126582400.1">
    <property type="nucleotide sequence ID" value="NZ_BIFR01000002.1"/>
</dbReference>
<feature type="domain" description="Carrier" evidence="7">
    <location>
        <begin position="976"/>
        <end position="1050"/>
    </location>
</feature>
<evidence type="ECO:0000256" key="2">
    <source>
        <dbReference type="ARBA" id="ARBA00006432"/>
    </source>
</evidence>
<dbReference type="PANTHER" id="PTHR45398:SF1">
    <property type="entry name" value="ENZYME, PUTATIVE (JCVI)-RELATED"/>
    <property type="match status" value="1"/>
</dbReference>
<dbReference type="FunFam" id="3.40.50.980:FF:000001">
    <property type="entry name" value="Non-ribosomal peptide synthetase"/>
    <property type="match status" value="2"/>
</dbReference>
<feature type="domain" description="Carrier" evidence="7">
    <location>
        <begin position="4017"/>
        <end position="4092"/>
    </location>
</feature>
<dbReference type="GO" id="GO:0017000">
    <property type="term" value="P:antibiotic biosynthetic process"/>
    <property type="evidence" value="ECO:0007669"/>
    <property type="project" value="UniProtKB-KW"/>
</dbReference>
<dbReference type="GO" id="GO:0003824">
    <property type="term" value="F:catalytic activity"/>
    <property type="evidence" value="ECO:0007669"/>
    <property type="project" value="InterPro"/>
</dbReference>
<dbReference type="InterPro" id="IPR036736">
    <property type="entry name" value="ACP-like_sf"/>
</dbReference>
<evidence type="ECO:0000259" key="7">
    <source>
        <dbReference type="PROSITE" id="PS50075"/>
    </source>
</evidence>
<dbReference type="InterPro" id="IPR045851">
    <property type="entry name" value="AMP-bd_C_sf"/>
</dbReference>
<reference evidence="9" key="1">
    <citation type="submission" date="2018-12" db="EMBL/GenBank/DDBJ databases">
        <title>Tengunoibacter tsumagoiensis gen. nov., sp. nov., Dictyobacter kobayashii sp. nov., D. alpinus sp. nov., and D. joshuensis sp. nov. and description of Dictyobacteraceae fam. nov. within the order Ktedonobacterales isolated from Tengu-no-mugimeshi.</title>
        <authorList>
            <person name="Wang C.M."/>
            <person name="Zheng Y."/>
            <person name="Sakai Y."/>
            <person name="Toyoda A."/>
            <person name="Minakuchi Y."/>
            <person name="Abe K."/>
            <person name="Yokota A."/>
            <person name="Yabe S."/>
        </authorList>
    </citation>
    <scope>NUCLEOTIDE SEQUENCE [LARGE SCALE GENOMIC DNA]</scope>
    <source>
        <strain evidence="9">Uno3</strain>
    </source>
</reference>
<dbReference type="Gene3D" id="3.30.559.10">
    <property type="entry name" value="Chloramphenicol acetyltransferase-like domain"/>
    <property type="match status" value="5"/>
</dbReference>
<comment type="cofactor">
    <cofactor evidence="1">
        <name>pantetheine 4'-phosphate</name>
        <dbReference type="ChEBI" id="CHEBI:47942"/>
    </cofactor>
</comment>
<evidence type="ECO:0000256" key="3">
    <source>
        <dbReference type="ARBA" id="ARBA00022450"/>
    </source>
</evidence>
<dbReference type="Gene3D" id="3.40.50.980">
    <property type="match status" value="6"/>
</dbReference>
<dbReference type="GO" id="GO:0044550">
    <property type="term" value="P:secondary metabolite biosynthetic process"/>
    <property type="evidence" value="ECO:0007669"/>
    <property type="project" value="UniProtKB-ARBA"/>
</dbReference>
<dbReference type="Gene3D" id="1.10.1200.10">
    <property type="entry name" value="ACP-like"/>
    <property type="match status" value="3"/>
</dbReference>
<dbReference type="CDD" id="cd12117">
    <property type="entry name" value="A_NRPS_Srf_like"/>
    <property type="match status" value="2"/>
</dbReference>
<dbReference type="SMART" id="SM00823">
    <property type="entry name" value="PKS_PP"/>
    <property type="match status" value="3"/>
</dbReference>
<dbReference type="NCBIfam" id="TIGR01720">
    <property type="entry name" value="NRPS-para261"/>
    <property type="match status" value="2"/>
</dbReference>
<dbReference type="Gene3D" id="3.30.559.30">
    <property type="entry name" value="Nonribosomal peptide synthetase, condensation domain"/>
    <property type="match status" value="5"/>
</dbReference>
<dbReference type="Pfam" id="PF00668">
    <property type="entry name" value="Condensation"/>
    <property type="match status" value="5"/>
</dbReference>
<dbReference type="InterPro" id="IPR023213">
    <property type="entry name" value="CAT-like_dom_sf"/>
</dbReference>
<dbReference type="FunFam" id="2.30.38.10:FF:000001">
    <property type="entry name" value="Non-ribosomal peptide synthetase PvdI"/>
    <property type="match status" value="3"/>
</dbReference>
<dbReference type="NCBIfam" id="TIGR01733">
    <property type="entry name" value="AA-adenyl-dom"/>
    <property type="match status" value="3"/>
</dbReference>
<comment type="caution">
    <text evidence="8">The sequence shown here is derived from an EMBL/GenBank/DDBJ whole genome shotgun (WGS) entry which is preliminary data.</text>
</comment>
<dbReference type="GO" id="GO:0008610">
    <property type="term" value="P:lipid biosynthetic process"/>
    <property type="evidence" value="ECO:0007669"/>
    <property type="project" value="UniProtKB-ARBA"/>
</dbReference>